<organism evidence="1 2">
    <name type="scientific">Halalkalibacter alkaliphilus</name>
    <dbReference type="NCBI Taxonomy" id="2917993"/>
    <lineage>
        <taxon>Bacteria</taxon>
        <taxon>Bacillati</taxon>
        <taxon>Bacillota</taxon>
        <taxon>Bacilli</taxon>
        <taxon>Bacillales</taxon>
        <taxon>Bacillaceae</taxon>
        <taxon>Halalkalibacter</taxon>
    </lineage>
</organism>
<proteinExistence type="predicted"/>
<accession>A0A9X2CW48</accession>
<gene>
    <name evidence="1" type="ORF">MF646_18985</name>
</gene>
<sequence length="281" mass="32430">MSFWSKVGLASHNELKEMKEELSMAQNILKKDIQELFQEQKASQDRAIENIHETFKYAVNHLETKNKEDTEQLITQISNLKSKVSSQLQTLNERDEGISAKIDTLQEIVKIHWASTLLDYVDEILDETEVEMKPSKDGTDHPLSYDFGEVSALFKFIYRETERAGFHIGWKNTKQTVQFYLRKEDGESYDNQIGAIQYEGSNDFSKKAPTTVSWRFIIKNMPDTLIRDLSSVLSEEQAFLLVNKSKDVIAFRFQDLEARTKGSITEISEVLSINNLEVAFR</sequence>
<evidence type="ECO:0000313" key="1">
    <source>
        <dbReference type="EMBL" id="MCL7749210.1"/>
    </source>
</evidence>
<evidence type="ECO:0000313" key="2">
    <source>
        <dbReference type="Proteomes" id="UP001139150"/>
    </source>
</evidence>
<dbReference type="EMBL" id="JAKRYL010000025">
    <property type="protein sequence ID" value="MCL7749210.1"/>
    <property type="molecule type" value="Genomic_DNA"/>
</dbReference>
<keyword evidence="2" id="KW-1185">Reference proteome</keyword>
<name>A0A9X2CW48_9BACI</name>
<reference evidence="1" key="1">
    <citation type="submission" date="2022-02" db="EMBL/GenBank/DDBJ databases">
        <title>Halalkalibacter sp. nov. isolated from Lonar Lake, India.</title>
        <authorList>
            <person name="Joshi A."/>
            <person name="Thite S."/>
            <person name="Lodha T."/>
        </authorList>
    </citation>
    <scope>NUCLEOTIDE SEQUENCE</scope>
    <source>
        <strain evidence="1">MEB205</strain>
    </source>
</reference>
<dbReference type="Proteomes" id="UP001139150">
    <property type="component" value="Unassembled WGS sequence"/>
</dbReference>
<protein>
    <submittedName>
        <fullName evidence="1">Uncharacterized protein</fullName>
    </submittedName>
</protein>
<dbReference type="AlphaFoldDB" id="A0A9X2CW48"/>
<dbReference type="RefSeq" id="WP_250098077.1">
    <property type="nucleotide sequence ID" value="NZ_JAKRYL010000025.1"/>
</dbReference>
<comment type="caution">
    <text evidence="1">The sequence shown here is derived from an EMBL/GenBank/DDBJ whole genome shotgun (WGS) entry which is preliminary data.</text>
</comment>